<dbReference type="PANTHER" id="PTHR43851">
    <property type="match status" value="1"/>
</dbReference>
<evidence type="ECO:0000313" key="1">
    <source>
        <dbReference type="EMBL" id="MEQ2169408.1"/>
    </source>
</evidence>
<comment type="caution">
    <text evidence="1">The sequence shown here is derived from an EMBL/GenBank/DDBJ whole genome shotgun (WGS) entry which is preliminary data.</text>
</comment>
<dbReference type="PANTHER" id="PTHR43851:SF1">
    <property type="entry name" value="ATYPICAL KINASE COQ8A, MITOCHONDRIAL"/>
    <property type="match status" value="1"/>
</dbReference>
<protein>
    <submittedName>
        <fullName evidence="1">Uncharacterized protein</fullName>
    </submittedName>
</protein>
<gene>
    <name evidence="1" type="ORF">GOODEAATRI_024981</name>
</gene>
<sequence>MMLLMRGLAKLSQAVIETQSNALRSGTVVHWSPSVSHCFCTGLAVGLGIGALAEVAKKSIRMNETAGENKKAVLDSSPFLSEANAERIVRTLCKVRGAALKLGQALSIQGNGSKHLVLNLFTTAGLSHSLTLSCRAPSPWYSCSP</sequence>
<keyword evidence="2" id="KW-1185">Reference proteome</keyword>
<dbReference type="Proteomes" id="UP001476798">
    <property type="component" value="Unassembled WGS sequence"/>
</dbReference>
<evidence type="ECO:0000313" key="2">
    <source>
        <dbReference type="Proteomes" id="UP001476798"/>
    </source>
</evidence>
<proteinExistence type="predicted"/>
<name>A0ABV0NFP6_9TELE</name>
<dbReference type="InterPro" id="IPR051409">
    <property type="entry name" value="Atypical_kinase_ADCK"/>
</dbReference>
<accession>A0ABV0NFP6</accession>
<reference evidence="1 2" key="1">
    <citation type="submission" date="2021-06" db="EMBL/GenBank/DDBJ databases">
        <authorList>
            <person name="Palmer J.M."/>
        </authorList>
    </citation>
    <scope>NUCLEOTIDE SEQUENCE [LARGE SCALE GENOMIC DNA]</scope>
    <source>
        <strain evidence="1 2">GA_2019</strain>
        <tissue evidence="1">Muscle</tissue>
    </source>
</reference>
<dbReference type="EMBL" id="JAHRIO010032857">
    <property type="protein sequence ID" value="MEQ2169408.1"/>
    <property type="molecule type" value="Genomic_DNA"/>
</dbReference>
<organism evidence="1 2">
    <name type="scientific">Goodea atripinnis</name>
    <dbReference type="NCBI Taxonomy" id="208336"/>
    <lineage>
        <taxon>Eukaryota</taxon>
        <taxon>Metazoa</taxon>
        <taxon>Chordata</taxon>
        <taxon>Craniata</taxon>
        <taxon>Vertebrata</taxon>
        <taxon>Euteleostomi</taxon>
        <taxon>Actinopterygii</taxon>
        <taxon>Neopterygii</taxon>
        <taxon>Teleostei</taxon>
        <taxon>Neoteleostei</taxon>
        <taxon>Acanthomorphata</taxon>
        <taxon>Ovalentaria</taxon>
        <taxon>Atherinomorphae</taxon>
        <taxon>Cyprinodontiformes</taxon>
        <taxon>Goodeidae</taxon>
        <taxon>Goodea</taxon>
    </lineage>
</organism>